<dbReference type="PANTHER" id="PTHR24148">
    <property type="entry name" value="ANKYRIN REPEAT DOMAIN-CONTAINING PROTEIN 39 HOMOLOG-RELATED"/>
    <property type="match status" value="1"/>
</dbReference>
<gene>
    <name evidence="2" type="ORF">GQ43DRAFT_359840</name>
</gene>
<dbReference type="Proteomes" id="UP000799536">
    <property type="component" value="Unassembled WGS sequence"/>
</dbReference>
<accession>A0A9P4JJG5</accession>
<comment type="caution">
    <text evidence="2">The sequence shown here is derived from an EMBL/GenBank/DDBJ whole genome shotgun (WGS) entry which is preliminary data.</text>
</comment>
<feature type="domain" description="Heterokaryon incompatibility" evidence="1">
    <location>
        <begin position="14"/>
        <end position="93"/>
    </location>
</feature>
<organism evidence="2 3">
    <name type="scientific">Delitschia confertaspora ATCC 74209</name>
    <dbReference type="NCBI Taxonomy" id="1513339"/>
    <lineage>
        <taxon>Eukaryota</taxon>
        <taxon>Fungi</taxon>
        <taxon>Dikarya</taxon>
        <taxon>Ascomycota</taxon>
        <taxon>Pezizomycotina</taxon>
        <taxon>Dothideomycetes</taxon>
        <taxon>Pleosporomycetidae</taxon>
        <taxon>Pleosporales</taxon>
        <taxon>Delitschiaceae</taxon>
        <taxon>Delitschia</taxon>
    </lineage>
</organism>
<dbReference type="InterPro" id="IPR052895">
    <property type="entry name" value="HetReg/Transcr_Mod"/>
</dbReference>
<evidence type="ECO:0000313" key="2">
    <source>
        <dbReference type="EMBL" id="KAF2198304.1"/>
    </source>
</evidence>
<dbReference type="EMBL" id="ML994154">
    <property type="protein sequence ID" value="KAF2198304.1"/>
    <property type="molecule type" value="Genomic_DNA"/>
</dbReference>
<feature type="non-terminal residue" evidence="2">
    <location>
        <position position="1"/>
    </location>
</feature>
<dbReference type="PANTHER" id="PTHR24148:SF64">
    <property type="entry name" value="HETEROKARYON INCOMPATIBILITY DOMAIN-CONTAINING PROTEIN"/>
    <property type="match status" value="1"/>
</dbReference>
<dbReference type="Pfam" id="PF06985">
    <property type="entry name" value="HET"/>
    <property type="match status" value="1"/>
</dbReference>
<reference evidence="2" key="1">
    <citation type="journal article" date="2020" name="Stud. Mycol.">
        <title>101 Dothideomycetes genomes: a test case for predicting lifestyles and emergence of pathogens.</title>
        <authorList>
            <person name="Haridas S."/>
            <person name="Albert R."/>
            <person name="Binder M."/>
            <person name="Bloem J."/>
            <person name="Labutti K."/>
            <person name="Salamov A."/>
            <person name="Andreopoulos B."/>
            <person name="Baker S."/>
            <person name="Barry K."/>
            <person name="Bills G."/>
            <person name="Bluhm B."/>
            <person name="Cannon C."/>
            <person name="Castanera R."/>
            <person name="Culley D."/>
            <person name="Daum C."/>
            <person name="Ezra D."/>
            <person name="Gonzalez J."/>
            <person name="Henrissat B."/>
            <person name="Kuo A."/>
            <person name="Liang C."/>
            <person name="Lipzen A."/>
            <person name="Lutzoni F."/>
            <person name="Magnuson J."/>
            <person name="Mondo S."/>
            <person name="Nolan M."/>
            <person name="Ohm R."/>
            <person name="Pangilinan J."/>
            <person name="Park H.-J."/>
            <person name="Ramirez L."/>
            <person name="Alfaro M."/>
            <person name="Sun H."/>
            <person name="Tritt A."/>
            <person name="Yoshinaga Y."/>
            <person name="Zwiers L.-H."/>
            <person name="Turgeon B."/>
            <person name="Goodwin S."/>
            <person name="Spatafora J."/>
            <person name="Crous P."/>
            <person name="Grigoriev I."/>
        </authorList>
    </citation>
    <scope>NUCLEOTIDE SEQUENCE</scope>
    <source>
        <strain evidence="2">ATCC 74209</strain>
    </source>
</reference>
<dbReference type="OrthoDB" id="2157530at2759"/>
<dbReference type="AlphaFoldDB" id="A0A9P4JJG5"/>
<dbReference type="InterPro" id="IPR010730">
    <property type="entry name" value="HET"/>
</dbReference>
<protein>
    <recommendedName>
        <fullName evidence="1">Heterokaryon incompatibility domain-containing protein</fullName>
    </recommendedName>
</protein>
<name>A0A9P4JJG5_9PLEO</name>
<evidence type="ECO:0000259" key="1">
    <source>
        <dbReference type="Pfam" id="PF06985"/>
    </source>
</evidence>
<evidence type="ECO:0000313" key="3">
    <source>
        <dbReference type="Proteomes" id="UP000799536"/>
    </source>
</evidence>
<sequence length="95" mass="10459">CRFTTASLDAEPSYEIVSYSSGNSHKNTPVEVEGLVLQVSNNLEVALWHFRYKDEPLVLRADAVCINQKGSDEAAHQVGMMGGVFRHCSSAYVLL</sequence>
<feature type="non-terminal residue" evidence="2">
    <location>
        <position position="95"/>
    </location>
</feature>
<keyword evidence="3" id="KW-1185">Reference proteome</keyword>
<proteinExistence type="predicted"/>